<reference evidence="3 4" key="1">
    <citation type="journal article" date="2014" name="Front. Genet.">
        <title>Genome and metabolic network of "Candidatus Phaeomarinobacter ectocarpi" Ec32, a new candidate genus of Alphaproteobacteria frequently associated with brown algae.</title>
        <authorList>
            <person name="Dittami S.M."/>
            <person name="Barbeyron T."/>
            <person name="Boyen C."/>
            <person name="Cambefort J."/>
            <person name="Collet G."/>
            <person name="Delage L."/>
            <person name="Gobet A."/>
            <person name="Groisillier A."/>
            <person name="Leblanc C."/>
            <person name="Michel G."/>
            <person name="Scornet D."/>
            <person name="Siegel A."/>
            <person name="Tapia J.E."/>
            <person name="Tonon T."/>
        </authorList>
    </citation>
    <scope>NUCLEOTIDE SEQUENCE [LARGE SCALE GENOMIC DNA]</scope>
    <source>
        <strain evidence="3 4">Ec32</strain>
    </source>
</reference>
<name>X5MCC5_9HYPH</name>
<dbReference type="PROSITE" id="PS51208">
    <property type="entry name" value="AUTOTRANSPORTER"/>
    <property type="match status" value="1"/>
</dbReference>
<dbReference type="GO" id="GO:0019867">
    <property type="term" value="C:outer membrane"/>
    <property type="evidence" value="ECO:0007669"/>
    <property type="project" value="InterPro"/>
</dbReference>
<proteinExistence type="predicted"/>
<dbReference type="RefSeq" id="WP_145973458.1">
    <property type="nucleotide sequence ID" value="NZ_HG966617.1"/>
</dbReference>
<sequence>MDSFKSARAGTRHFAVILGLCFAPVLSFGFPIHAHAQSAGCTTLAAGGGNTTIPAATVVNTTINVTADAGETITVTVTGNPNSIRIGTNPGNVRLFSGPGNQTVTVTLPAGITGITISGQAGAGSAAQVNFTCTSPTAAATGGDSTSQAQTGPTPDETSASTEAANTAIDNSRLSTTPASLPGAGITIRHLPSVGQIHSQIGAVDSAIRNIDAAQAALIESFMPDFGFREQRARAWAYDAYGYFKEDEGEEFFRGWRAYVHDPFAPVQPTPTRGSGFISPQAWGEQSHAAFINEVLQEAEAAGVKDQLVHLMTKRLDATRERDQLYQDLSKARDLSPQASRFAPATPLVAQFSGESFQLDLSSDQLFQAATLGLDDSASGPADLPPLTVAGMPVNIWVRGRGTVFDRQKRGGSDGWAAHVLSGIAFQVSDRLVVGAYGSYLTGESDVKATGTEVVSRQAGGGAYAQIQVADSLSVGLAFSRETGEQDIKTTAASGTADTDLWTVSGSLSGSYFVNPVLLTPSLSVSYSDSERDRYTDSTNTAIPGSRSQDTTIGSGLTVSRSFDYEDGWIRRATPRLNATVNYFAREKDTLRLSATEVIDRADWGGNVGAGVTLTTSGSSRLSVDAGVIGIGQDTLGYTGQLQLEIGF</sequence>
<dbReference type="InterPro" id="IPR005546">
    <property type="entry name" value="Autotransporte_beta"/>
</dbReference>
<evidence type="ECO:0000313" key="3">
    <source>
        <dbReference type="EMBL" id="CDO59042.1"/>
    </source>
</evidence>
<evidence type="ECO:0000313" key="4">
    <source>
        <dbReference type="Proteomes" id="UP000032160"/>
    </source>
</evidence>
<evidence type="ECO:0000256" key="1">
    <source>
        <dbReference type="SAM" id="MobiDB-lite"/>
    </source>
</evidence>
<dbReference type="SUPFAM" id="SSF103515">
    <property type="entry name" value="Autotransporter"/>
    <property type="match status" value="1"/>
</dbReference>
<organism evidence="3 4">
    <name type="scientific">Candidatus Phaeomarinibacter ectocarpi</name>
    <dbReference type="NCBI Taxonomy" id="1458461"/>
    <lineage>
        <taxon>Bacteria</taxon>
        <taxon>Pseudomonadati</taxon>
        <taxon>Pseudomonadota</taxon>
        <taxon>Alphaproteobacteria</taxon>
        <taxon>Hyphomicrobiales</taxon>
        <taxon>Parvibaculaceae</taxon>
        <taxon>Candidatus Phaeomarinibacter</taxon>
    </lineage>
</organism>
<dbReference type="EMBL" id="HG966617">
    <property type="protein sequence ID" value="CDO59042.1"/>
    <property type="molecule type" value="Genomic_DNA"/>
</dbReference>
<feature type="domain" description="Autotransporter" evidence="2">
    <location>
        <begin position="389"/>
        <end position="648"/>
    </location>
</feature>
<feature type="region of interest" description="Disordered" evidence="1">
    <location>
        <begin position="138"/>
        <end position="178"/>
    </location>
</feature>
<feature type="compositionally biased region" description="Polar residues" evidence="1">
    <location>
        <begin position="138"/>
        <end position="153"/>
    </location>
</feature>
<keyword evidence="4" id="KW-1185">Reference proteome</keyword>
<evidence type="ECO:0000259" key="2">
    <source>
        <dbReference type="PROSITE" id="PS51208"/>
    </source>
</evidence>
<dbReference type="AlphaFoldDB" id="X5MCC5"/>
<dbReference type="InterPro" id="IPR006315">
    <property type="entry name" value="OM_autotransptr_brl_dom"/>
</dbReference>
<protein>
    <recommendedName>
        <fullName evidence="2">Autotransporter domain-containing protein</fullName>
    </recommendedName>
</protein>
<dbReference type="InterPro" id="IPR036709">
    <property type="entry name" value="Autotransporte_beta_dom_sf"/>
</dbReference>
<dbReference type="NCBIfam" id="TIGR01414">
    <property type="entry name" value="autotrans_barl"/>
    <property type="match status" value="1"/>
</dbReference>
<dbReference type="PATRIC" id="fig|1458461.3.peg.828"/>
<accession>X5MCC5</accession>
<dbReference type="KEGG" id="pect:BN1012_Phect828"/>
<dbReference type="Pfam" id="PF03797">
    <property type="entry name" value="Autotransporter"/>
    <property type="match status" value="1"/>
</dbReference>
<dbReference type="Gene3D" id="2.40.128.130">
    <property type="entry name" value="Autotransporter beta-domain"/>
    <property type="match status" value="1"/>
</dbReference>
<dbReference type="HOGENOM" id="CLU_422554_0_0_5"/>
<dbReference type="OrthoDB" id="8468556at2"/>
<dbReference type="SMART" id="SM00869">
    <property type="entry name" value="Autotransporter"/>
    <property type="match status" value="1"/>
</dbReference>
<feature type="compositionally biased region" description="Low complexity" evidence="1">
    <location>
        <begin position="157"/>
        <end position="168"/>
    </location>
</feature>
<feature type="compositionally biased region" description="Polar residues" evidence="1">
    <location>
        <begin position="169"/>
        <end position="178"/>
    </location>
</feature>
<gene>
    <name evidence="3" type="ORF">BN1012_Phect828</name>
</gene>
<dbReference type="Proteomes" id="UP000032160">
    <property type="component" value="Chromosome I"/>
</dbReference>